<proteinExistence type="predicted"/>
<feature type="compositionally biased region" description="Acidic residues" evidence="1">
    <location>
        <begin position="52"/>
        <end position="63"/>
    </location>
</feature>
<evidence type="ECO:0000313" key="2">
    <source>
        <dbReference type="EMBL" id="GCC40279.1"/>
    </source>
</evidence>
<name>A0A401TCB4_CHIPU</name>
<comment type="caution">
    <text evidence="2">The sequence shown here is derived from an EMBL/GenBank/DDBJ whole genome shotgun (WGS) entry which is preliminary data.</text>
</comment>
<gene>
    <name evidence="2" type="ORF">chiPu_0024384</name>
</gene>
<dbReference type="STRING" id="137246.A0A401TCB4"/>
<dbReference type="OrthoDB" id="18982at2759"/>
<reference evidence="2 3" key="1">
    <citation type="journal article" date="2018" name="Nat. Ecol. Evol.">
        <title>Shark genomes provide insights into elasmobranch evolution and the origin of vertebrates.</title>
        <authorList>
            <person name="Hara Y"/>
            <person name="Yamaguchi K"/>
            <person name="Onimaru K"/>
            <person name="Kadota M"/>
            <person name="Koyanagi M"/>
            <person name="Keeley SD"/>
            <person name="Tatsumi K"/>
            <person name="Tanaka K"/>
            <person name="Motone F"/>
            <person name="Kageyama Y"/>
            <person name="Nozu R"/>
            <person name="Adachi N"/>
            <person name="Nishimura O"/>
            <person name="Nakagawa R"/>
            <person name="Tanegashima C"/>
            <person name="Kiyatake I"/>
            <person name="Matsumoto R"/>
            <person name="Murakumo K"/>
            <person name="Nishida K"/>
            <person name="Terakita A"/>
            <person name="Kuratani S"/>
            <person name="Sato K"/>
            <person name="Hyodo S Kuraku.S."/>
        </authorList>
    </citation>
    <scope>NUCLEOTIDE SEQUENCE [LARGE SCALE GENOMIC DNA]</scope>
</reference>
<dbReference type="Proteomes" id="UP000287033">
    <property type="component" value="Unassembled WGS sequence"/>
</dbReference>
<dbReference type="AlphaFoldDB" id="A0A401TCB4"/>
<accession>A0A401TCB4</accession>
<feature type="non-terminal residue" evidence="2">
    <location>
        <position position="111"/>
    </location>
</feature>
<evidence type="ECO:0000256" key="1">
    <source>
        <dbReference type="SAM" id="MobiDB-lite"/>
    </source>
</evidence>
<sequence>INNDLLLWEPAAPSPVETVENITYGVGLSVASQLINAFNKENLPQLKSTLLQDDDESGSDEETLQFCPSTDPAHRSRRKKKVEQSNKNCQSFLSILLNVSHGLVSIYTDTK</sequence>
<dbReference type="EMBL" id="BEZZ01038332">
    <property type="protein sequence ID" value="GCC40279.1"/>
    <property type="molecule type" value="Genomic_DNA"/>
</dbReference>
<feature type="non-terminal residue" evidence="2">
    <location>
        <position position="1"/>
    </location>
</feature>
<protein>
    <submittedName>
        <fullName evidence="2">Uncharacterized protein</fullName>
    </submittedName>
</protein>
<evidence type="ECO:0000313" key="3">
    <source>
        <dbReference type="Proteomes" id="UP000287033"/>
    </source>
</evidence>
<organism evidence="2 3">
    <name type="scientific">Chiloscyllium punctatum</name>
    <name type="common">Brownbanded bambooshark</name>
    <name type="synonym">Hemiscyllium punctatum</name>
    <dbReference type="NCBI Taxonomy" id="137246"/>
    <lineage>
        <taxon>Eukaryota</taxon>
        <taxon>Metazoa</taxon>
        <taxon>Chordata</taxon>
        <taxon>Craniata</taxon>
        <taxon>Vertebrata</taxon>
        <taxon>Chondrichthyes</taxon>
        <taxon>Elasmobranchii</taxon>
        <taxon>Galeomorphii</taxon>
        <taxon>Galeoidea</taxon>
        <taxon>Orectolobiformes</taxon>
        <taxon>Hemiscylliidae</taxon>
        <taxon>Chiloscyllium</taxon>
    </lineage>
</organism>
<feature type="region of interest" description="Disordered" evidence="1">
    <location>
        <begin position="49"/>
        <end position="82"/>
    </location>
</feature>
<keyword evidence="3" id="KW-1185">Reference proteome</keyword>